<sequence length="267" mass="31124">MDTLLKFALVVAVTIIFVYLVLPRPEYREVIVPEERVIEEENLYARTPINKVDDYEFSRIVGYQEGNRMIVPEQNFDLILNQRQFDWPNQPLLADERADKYRDLPRGVTEGFSGLKEIVLAEPTPMEQAVEAVSRYGERRQRVEEIDIAESCTVSREDREVAAMVAATYNDPNFEPVVTRVGPHNWEVNELKQLRASSPEEVPYRNPYAKDAVDIRFKYRQGADVESAIDPYFPVEHSPFNERDRFYGPVPGMERMFGPTRDTEHWY</sequence>
<accession>A0A6C0E6A2</accession>
<proteinExistence type="predicted"/>
<reference evidence="1" key="1">
    <citation type="journal article" date="2020" name="Nature">
        <title>Giant virus diversity and host interactions through global metagenomics.</title>
        <authorList>
            <person name="Schulz F."/>
            <person name="Roux S."/>
            <person name="Paez-Espino D."/>
            <person name="Jungbluth S."/>
            <person name="Walsh D.A."/>
            <person name="Denef V.J."/>
            <person name="McMahon K.D."/>
            <person name="Konstantinidis K.T."/>
            <person name="Eloe-Fadrosh E.A."/>
            <person name="Kyrpides N.C."/>
            <person name="Woyke T."/>
        </authorList>
    </citation>
    <scope>NUCLEOTIDE SEQUENCE</scope>
    <source>
        <strain evidence="1">GVMAG-M-3300023179-138</strain>
    </source>
</reference>
<name>A0A6C0E6A2_9ZZZZ</name>
<dbReference type="EMBL" id="MN739743">
    <property type="protein sequence ID" value="QHT24298.1"/>
    <property type="molecule type" value="Genomic_DNA"/>
</dbReference>
<organism evidence="1">
    <name type="scientific">viral metagenome</name>
    <dbReference type="NCBI Taxonomy" id="1070528"/>
    <lineage>
        <taxon>unclassified sequences</taxon>
        <taxon>metagenomes</taxon>
        <taxon>organismal metagenomes</taxon>
    </lineage>
</organism>
<protein>
    <submittedName>
        <fullName evidence="1">Uncharacterized protein</fullName>
    </submittedName>
</protein>
<evidence type="ECO:0000313" key="1">
    <source>
        <dbReference type="EMBL" id="QHT24298.1"/>
    </source>
</evidence>
<dbReference type="AlphaFoldDB" id="A0A6C0E6A2"/>